<dbReference type="Pfam" id="PF11799">
    <property type="entry name" value="IMS_C"/>
    <property type="match status" value="1"/>
</dbReference>
<dbReference type="CDD" id="cd03586">
    <property type="entry name" value="PolY_Pol_IV_kappa"/>
    <property type="match status" value="1"/>
</dbReference>
<keyword evidence="6" id="KW-0235">DNA replication</keyword>
<keyword evidence="6" id="KW-0460">Magnesium</keyword>
<keyword evidence="6" id="KW-0234">DNA repair</keyword>
<dbReference type="GO" id="GO:0003684">
    <property type="term" value="F:damaged DNA binding"/>
    <property type="evidence" value="ECO:0007669"/>
    <property type="project" value="InterPro"/>
</dbReference>
<evidence type="ECO:0000256" key="5">
    <source>
        <dbReference type="ARBA" id="ARBA00022932"/>
    </source>
</evidence>
<feature type="site" description="Substrate discrimination" evidence="6">
    <location>
        <position position="15"/>
    </location>
</feature>
<dbReference type="Gene3D" id="3.30.70.270">
    <property type="match status" value="1"/>
</dbReference>
<dbReference type="AlphaFoldDB" id="A0A4R1M3S7"/>
<evidence type="ECO:0000259" key="7">
    <source>
        <dbReference type="PROSITE" id="PS50173"/>
    </source>
</evidence>
<evidence type="ECO:0000313" key="9">
    <source>
        <dbReference type="Proteomes" id="UP000294545"/>
    </source>
</evidence>
<dbReference type="RefSeq" id="WP_132283464.1">
    <property type="nucleotide sequence ID" value="NZ_SMGQ01000019.1"/>
</dbReference>
<keyword evidence="5 6" id="KW-0239">DNA-directed DNA polymerase</keyword>
<dbReference type="Gene3D" id="1.10.150.20">
    <property type="entry name" value="5' to 3' exonuclease, C-terminal subdomain"/>
    <property type="match status" value="1"/>
</dbReference>
<feature type="binding site" evidence="6">
    <location>
        <position position="112"/>
    </location>
    <ligand>
        <name>Mg(2+)</name>
        <dbReference type="ChEBI" id="CHEBI:18420"/>
    </ligand>
</feature>
<feature type="domain" description="UmuC" evidence="7">
    <location>
        <begin position="6"/>
        <end position="194"/>
    </location>
</feature>
<evidence type="ECO:0000256" key="3">
    <source>
        <dbReference type="ARBA" id="ARBA00022695"/>
    </source>
</evidence>
<dbReference type="SUPFAM" id="SSF56672">
    <property type="entry name" value="DNA/RNA polymerases"/>
    <property type="match status" value="1"/>
</dbReference>
<dbReference type="SUPFAM" id="SSF100879">
    <property type="entry name" value="Lesion bypass DNA polymerase (Y-family), little finger domain"/>
    <property type="match status" value="1"/>
</dbReference>
<dbReference type="InterPro" id="IPR036775">
    <property type="entry name" value="DNA_pol_Y-fam_lit_finger_sf"/>
</dbReference>
<dbReference type="InterPro" id="IPR043128">
    <property type="entry name" value="Rev_trsase/Diguanyl_cyclase"/>
</dbReference>
<dbReference type="EMBL" id="SMGQ01000019">
    <property type="protein sequence ID" value="TCK86756.1"/>
    <property type="molecule type" value="Genomic_DNA"/>
</dbReference>
<dbReference type="EC" id="2.7.7.7" evidence="6"/>
<evidence type="ECO:0000256" key="2">
    <source>
        <dbReference type="ARBA" id="ARBA00022457"/>
    </source>
</evidence>
<dbReference type="GO" id="GO:0000287">
    <property type="term" value="F:magnesium ion binding"/>
    <property type="evidence" value="ECO:0007669"/>
    <property type="project" value="UniProtKB-UniRule"/>
</dbReference>
<dbReference type="Gene3D" id="3.40.1170.60">
    <property type="match status" value="1"/>
</dbReference>
<feature type="active site" evidence="6">
    <location>
        <position position="113"/>
    </location>
</feature>
<comment type="similarity">
    <text evidence="1 6">Belongs to the DNA polymerase type-Y family.</text>
</comment>
<keyword evidence="9" id="KW-1185">Reference proteome</keyword>
<evidence type="ECO:0000256" key="4">
    <source>
        <dbReference type="ARBA" id="ARBA00022763"/>
    </source>
</evidence>
<comment type="caution">
    <text evidence="8">The sequence shown here is derived from an EMBL/GenBank/DDBJ whole genome shotgun (WGS) entry which is preliminary data.</text>
</comment>
<keyword evidence="6" id="KW-0963">Cytoplasm</keyword>
<dbReference type="InterPro" id="IPR024728">
    <property type="entry name" value="PolY_HhH_motif"/>
</dbReference>
<dbReference type="PROSITE" id="PS50173">
    <property type="entry name" value="UMUC"/>
    <property type="match status" value="1"/>
</dbReference>
<protein>
    <recommendedName>
        <fullName evidence="6">DNA polymerase IV</fullName>
        <shortName evidence="6">Pol IV</shortName>
        <ecNumber evidence="6">2.7.7.7</ecNumber>
    </recommendedName>
</protein>
<keyword evidence="3 6" id="KW-0548">Nucleotidyltransferase</keyword>
<proteinExistence type="inferred from homology"/>
<evidence type="ECO:0000256" key="6">
    <source>
        <dbReference type="HAMAP-Rule" id="MF_01113"/>
    </source>
</evidence>
<keyword evidence="2 6" id="KW-0515">Mutator protein</keyword>
<dbReference type="GO" id="GO:0009432">
    <property type="term" value="P:SOS response"/>
    <property type="evidence" value="ECO:0007669"/>
    <property type="project" value="TreeGrafter"/>
</dbReference>
<keyword evidence="4 6" id="KW-0227">DNA damage</keyword>
<dbReference type="InterPro" id="IPR022880">
    <property type="entry name" value="DNApol_IV"/>
</dbReference>
<dbReference type="Proteomes" id="UP000294545">
    <property type="component" value="Unassembled WGS sequence"/>
</dbReference>
<dbReference type="InterPro" id="IPR001126">
    <property type="entry name" value="UmuC"/>
</dbReference>
<dbReference type="PANTHER" id="PTHR11076">
    <property type="entry name" value="DNA REPAIR POLYMERASE UMUC / TRANSFERASE FAMILY MEMBER"/>
    <property type="match status" value="1"/>
</dbReference>
<dbReference type="InterPro" id="IPR050116">
    <property type="entry name" value="DNA_polymerase-Y"/>
</dbReference>
<evidence type="ECO:0000256" key="1">
    <source>
        <dbReference type="ARBA" id="ARBA00010945"/>
    </source>
</evidence>
<dbReference type="PANTHER" id="PTHR11076:SF35">
    <property type="entry name" value="DNA REPAIR PROTEIN HOMOLOG YOBH"/>
    <property type="match status" value="1"/>
</dbReference>
<comment type="subcellular location">
    <subcellularLocation>
        <location evidence="6">Cytoplasm</location>
    </subcellularLocation>
</comment>
<dbReference type="GO" id="GO:0005829">
    <property type="term" value="C:cytosol"/>
    <property type="evidence" value="ECO:0007669"/>
    <property type="project" value="TreeGrafter"/>
</dbReference>
<accession>A0A4R1M3S7</accession>
<sequence>MHSKVIFHIDVNSAYLSWEATSRLQNGHSLDLRTIPSAIGGDVDKRRGIILAKSIPAKKYNIKTGESLMEAFKKCPDLKVVPPNYDLYMQCSNAMVHILKDYSPFIQRYSVDECFLDYSNMDEHFGSPVQAATTIQTRIYNALGFTVNIGISSNKLLAKMASDFQKPNLVHTLFPEEIEKKMWPLPIGDLFMVGKSSAKKLLNLGIYTIGDLAKSNPDLLYTHLKSHGLLIWNYANGMDHSLVSKESDPVKGIGNSTTIPFDVEDEKTAKLILLSLCESVCMRLRQSNLSSELVHIKIKTNNFHSYSHQKKLLYGSNITHTIYQEVCLLFDEVWDKEPIRQLGVRVSNLNASTKEQLNLFDTTHKEKLQRLDDSIDSIRKKYGNEAILRGCFINAPIKPFVGGMPTKDYPIMSSLL</sequence>
<reference evidence="8 9" key="1">
    <citation type="submission" date="2019-03" db="EMBL/GenBank/DDBJ databases">
        <title>Genomic Encyclopedia of Type Strains, Phase IV (KMG-IV): sequencing the most valuable type-strain genomes for metagenomic binning, comparative biology and taxonomic classification.</title>
        <authorList>
            <person name="Goeker M."/>
        </authorList>
    </citation>
    <scope>NUCLEOTIDE SEQUENCE [LARGE SCALE GENOMIC DNA]</scope>
    <source>
        <strain evidence="8 9">DSM 24176</strain>
    </source>
</reference>
<keyword evidence="6" id="KW-0238">DNA-binding</keyword>
<dbReference type="GO" id="GO:0042276">
    <property type="term" value="P:error-prone translesion synthesis"/>
    <property type="evidence" value="ECO:0007669"/>
    <property type="project" value="TreeGrafter"/>
</dbReference>
<comment type="cofactor">
    <cofactor evidence="6">
        <name>Mg(2+)</name>
        <dbReference type="ChEBI" id="CHEBI:18420"/>
    </cofactor>
    <text evidence="6">Binds 2 magnesium ions per subunit.</text>
</comment>
<dbReference type="InterPro" id="IPR017961">
    <property type="entry name" value="DNA_pol_Y-fam_little_finger"/>
</dbReference>
<dbReference type="HAMAP" id="MF_01113">
    <property type="entry name" value="DNApol_IV"/>
    <property type="match status" value="1"/>
</dbReference>
<feature type="binding site" evidence="6">
    <location>
        <position position="10"/>
    </location>
    <ligand>
        <name>Mg(2+)</name>
        <dbReference type="ChEBI" id="CHEBI:18420"/>
    </ligand>
</feature>
<keyword evidence="6" id="KW-0479">Metal-binding</keyword>
<dbReference type="OrthoDB" id="9808813at2"/>
<dbReference type="GO" id="GO:0006261">
    <property type="term" value="P:DNA-templated DNA replication"/>
    <property type="evidence" value="ECO:0007669"/>
    <property type="project" value="UniProtKB-UniRule"/>
</dbReference>
<gene>
    <name evidence="6" type="primary">dinB</name>
    <name evidence="8" type="ORF">EDC19_2810</name>
</gene>
<organism evidence="8 9">
    <name type="scientific">Natranaerovirga hydrolytica</name>
    <dbReference type="NCBI Taxonomy" id="680378"/>
    <lineage>
        <taxon>Bacteria</taxon>
        <taxon>Bacillati</taxon>
        <taxon>Bacillota</taxon>
        <taxon>Clostridia</taxon>
        <taxon>Lachnospirales</taxon>
        <taxon>Natranaerovirgaceae</taxon>
        <taxon>Natranaerovirga</taxon>
    </lineage>
</organism>
<dbReference type="GO" id="GO:0003887">
    <property type="term" value="F:DNA-directed DNA polymerase activity"/>
    <property type="evidence" value="ECO:0007669"/>
    <property type="project" value="UniProtKB-UniRule"/>
</dbReference>
<name>A0A4R1M3S7_9FIRM</name>
<dbReference type="InterPro" id="IPR043502">
    <property type="entry name" value="DNA/RNA_pol_sf"/>
</dbReference>
<dbReference type="Gene3D" id="3.30.1490.100">
    <property type="entry name" value="DNA polymerase, Y-family, little finger domain"/>
    <property type="match status" value="1"/>
</dbReference>
<dbReference type="Pfam" id="PF00817">
    <property type="entry name" value="IMS"/>
    <property type="match status" value="1"/>
</dbReference>
<keyword evidence="6" id="KW-0808">Transferase</keyword>
<dbReference type="GO" id="GO:0006281">
    <property type="term" value="P:DNA repair"/>
    <property type="evidence" value="ECO:0007669"/>
    <property type="project" value="UniProtKB-UniRule"/>
</dbReference>
<comment type="subunit">
    <text evidence="6">Monomer.</text>
</comment>
<comment type="catalytic activity">
    <reaction evidence="6">
        <text>DNA(n) + a 2'-deoxyribonucleoside 5'-triphosphate = DNA(n+1) + diphosphate</text>
        <dbReference type="Rhea" id="RHEA:22508"/>
        <dbReference type="Rhea" id="RHEA-COMP:17339"/>
        <dbReference type="Rhea" id="RHEA-COMP:17340"/>
        <dbReference type="ChEBI" id="CHEBI:33019"/>
        <dbReference type="ChEBI" id="CHEBI:61560"/>
        <dbReference type="ChEBI" id="CHEBI:173112"/>
        <dbReference type="EC" id="2.7.7.7"/>
    </reaction>
</comment>
<evidence type="ECO:0000313" key="8">
    <source>
        <dbReference type="EMBL" id="TCK86756.1"/>
    </source>
</evidence>
<dbReference type="Pfam" id="PF11798">
    <property type="entry name" value="IMS_HHH"/>
    <property type="match status" value="1"/>
</dbReference>
<comment type="function">
    <text evidence="6">Poorly processive, error-prone DNA polymerase involved in untargeted mutagenesis. Copies undamaged DNA at stalled replication forks, which arise in vivo from mismatched or misaligned primer ends. These misaligned primers can be extended by PolIV. Exhibits no 3'-5' exonuclease (proofreading) activity. May be involved in translesional synthesis, in conjunction with the beta clamp from PolIII.</text>
</comment>